<keyword evidence="6" id="KW-0808">Transferase</keyword>
<reference evidence="16 17" key="1">
    <citation type="submission" date="2024-05" db="EMBL/GenBank/DDBJ databases">
        <title>A high-quality chromosomal-level genome assembly of Topmouth culter (Culter alburnus).</title>
        <authorList>
            <person name="Zhao H."/>
        </authorList>
    </citation>
    <scope>NUCLEOTIDE SEQUENCE [LARGE SCALE GENOMIC DNA]</scope>
    <source>
        <strain evidence="16">CATC2023</strain>
        <tissue evidence="16">Muscle</tissue>
    </source>
</reference>
<proteinExistence type="inferred from homology"/>
<evidence type="ECO:0000256" key="5">
    <source>
        <dbReference type="ARBA" id="ARBA00022553"/>
    </source>
</evidence>
<feature type="region of interest" description="Disordered" evidence="14">
    <location>
        <begin position="366"/>
        <end position="396"/>
    </location>
</feature>
<comment type="catalytic activity">
    <reaction evidence="11">
        <text>L-seryl-[protein] + ATP = O-phospho-L-seryl-[protein] + ADP + H(+)</text>
        <dbReference type="Rhea" id="RHEA:17989"/>
        <dbReference type="Rhea" id="RHEA-COMP:9863"/>
        <dbReference type="Rhea" id="RHEA-COMP:11604"/>
        <dbReference type="ChEBI" id="CHEBI:15378"/>
        <dbReference type="ChEBI" id="CHEBI:29999"/>
        <dbReference type="ChEBI" id="CHEBI:30616"/>
        <dbReference type="ChEBI" id="CHEBI:83421"/>
        <dbReference type="ChEBI" id="CHEBI:456216"/>
        <dbReference type="EC" id="2.7.11.1"/>
    </reaction>
</comment>
<sequence>MQCVGPVVHGDENMNGAGEQVDILPSNCLVKERWKVLKKIGGGGFGEIYEACDLLSRENVALKVESAQQPKQVLKMEVAVLKKLQGKNHVCKFIGCGRNDKFNYVVMQLQGRNLADLRRSQPRGTFSMSTTLRLGKQILESIEAIHSVGFLHRDIKPSNFAMGRLPSTCRKCYMLDFGLARQYTNTTGEVRPPRTVAGFRGTVRYASINAHKNKEMGRHDDLWSLFYMLVEFTVGQLPWRKIKDKEQVGQIKERYEHRMLLKHMPAEFHVFYDHVLDLDYYTKPDYELLMSVFENSMKERVITENEPYDWEKSGTDTSLPTSTHTPPQQNTRQTAAIVGVVNVTPVPGELPRENTDDVLQDEHLSDQENAPPALIPSRPSEPAPAPPVGEGWDETDFNRNKLRISISKTQVASEDGEEPAGGGRSVSPARGGEADAQARPPRYRRVNSPESDRLSAAEDRGDGGDKRSRLDMLGSPSRHVYSSQPAQMLSLEAGQGERLAGGRHDVSADGDQEAHSNAFIRSVPLAEEEDFDSREWVMIDKETELKDFHPGAEPTTSGTTDEEPEELRPLEDHEERRRRGVHGMGGAEAVVRPKTQRGMMIVAEEEGAGPSPIHSPCHTLPHTCPRRRESEPFGPDGPEIAVAEPSPSSSQTRMKRVDFVSGVLMFEDLREEGAKTGGSGSDGSPRSSEGSPEGAASTLLAPAQRDHDQEEGSRTLVLVSAGNGQVSPGDGQGTLAALTPQGERPVPDESEPGTLSSVIKSEPRPIVMTSAAVITSGSCSPPFTKVERTFIHIAETSHLNVMTARHRPLGMDELISNEREETGAEKEEREVVSEREQKESKRERITMEREGDERKKEESEVENGRQAEEKVKAKEKAETVFLAEPHDTAIEEEVSRETKMEGGPEGVVPEVDLQREQEQEECPSLTPEQNRDAEVEDEKDMSPPEVESPSRKPLAQRRSRIPVLMSEEETGSDKSSQTSQEQFQRTRKSRQQQLARLVLERKQTHLIRSRSASSHSPTLSTTASEDETHQSDDSVRGERGADGRIKSRIPRPVTPISGSSDQLGDTTAPQTQRSVSFIQYRTNSFVNPRIQKSASLHTNIHQQPPKPQLRPSKTLPPRPPTSGPSHSQGSRTATRTITRTLTLNATRSISTSPRGHASSRTDSPSPQRIRRQPASSETQPRPPCPSQSKSKPQDSTPKKSKTHASTSSQKAKKDPPESKTKKR</sequence>
<keyword evidence="3" id="KW-0963">Cytoplasm</keyword>
<keyword evidence="5" id="KW-0597">Phosphoprotein</keyword>
<evidence type="ECO:0000313" key="16">
    <source>
        <dbReference type="EMBL" id="KAK9959736.1"/>
    </source>
</evidence>
<feature type="compositionally biased region" description="Basic and acidic residues" evidence="14">
    <location>
        <begin position="566"/>
        <end position="577"/>
    </location>
</feature>
<feature type="compositionally biased region" description="Basic and acidic residues" evidence="14">
    <location>
        <begin position="816"/>
        <end position="902"/>
    </location>
</feature>
<feature type="compositionally biased region" description="Polar residues" evidence="14">
    <location>
        <begin position="973"/>
        <end position="983"/>
    </location>
</feature>
<dbReference type="PANTHER" id="PTHR11909">
    <property type="entry name" value="CASEIN KINASE-RELATED"/>
    <property type="match status" value="1"/>
</dbReference>
<dbReference type="SMART" id="SM00220">
    <property type="entry name" value="S_TKc"/>
    <property type="match status" value="1"/>
</dbReference>
<feature type="region of interest" description="Disordered" evidence="14">
    <location>
        <begin position="496"/>
        <end position="522"/>
    </location>
</feature>
<dbReference type="Pfam" id="PF00069">
    <property type="entry name" value="Pkinase"/>
    <property type="match status" value="1"/>
</dbReference>
<feature type="region of interest" description="Disordered" evidence="14">
    <location>
        <begin position="607"/>
        <end position="654"/>
    </location>
</feature>
<feature type="region of interest" description="Disordered" evidence="14">
    <location>
        <begin position="668"/>
        <end position="762"/>
    </location>
</feature>
<evidence type="ECO:0000313" key="17">
    <source>
        <dbReference type="Proteomes" id="UP001479290"/>
    </source>
</evidence>
<keyword evidence="4" id="KW-0723">Serine/threonine-protein kinase</keyword>
<feature type="compositionally biased region" description="Basic and acidic residues" evidence="14">
    <location>
        <begin position="1211"/>
        <end position="1223"/>
    </location>
</feature>
<feature type="binding site" evidence="13">
    <location>
        <position position="63"/>
    </location>
    <ligand>
        <name>ATP</name>
        <dbReference type="ChEBI" id="CHEBI:30616"/>
    </ligand>
</feature>
<gene>
    <name evidence="16" type="ORF">ABG768_009838</name>
</gene>
<evidence type="ECO:0000256" key="11">
    <source>
        <dbReference type="ARBA" id="ARBA00048679"/>
    </source>
</evidence>
<dbReference type="GO" id="GO:0015630">
    <property type="term" value="C:microtubule cytoskeleton"/>
    <property type="evidence" value="ECO:0007669"/>
    <property type="project" value="UniProtKB-ARBA"/>
</dbReference>
<dbReference type="GO" id="GO:0004674">
    <property type="term" value="F:protein serine/threonine kinase activity"/>
    <property type="evidence" value="ECO:0007669"/>
    <property type="project" value="UniProtKB-KW"/>
</dbReference>
<dbReference type="FunFam" id="3.30.200.20:FF:000358">
    <property type="entry name" value="Tau tubulin kinase 2b"/>
    <property type="match status" value="1"/>
</dbReference>
<name>A0AAW1ZEF8_CULAL</name>
<dbReference type="InterPro" id="IPR050235">
    <property type="entry name" value="CK1_Ser-Thr_kinase"/>
</dbReference>
<evidence type="ECO:0000256" key="13">
    <source>
        <dbReference type="PROSITE-ProRule" id="PRU10141"/>
    </source>
</evidence>
<feature type="compositionally biased region" description="Low complexity" evidence="14">
    <location>
        <begin position="1131"/>
        <end position="1147"/>
    </location>
</feature>
<evidence type="ECO:0000256" key="8">
    <source>
        <dbReference type="ARBA" id="ARBA00022777"/>
    </source>
</evidence>
<feature type="compositionally biased region" description="Pro residues" evidence="14">
    <location>
        <begin position="1104"/>
        <end position="1122"/>
    </location>
</feature>
<dbReference type="FunFam" id="1.10.510.10:FF:000167">
    <property type="entry name" value="Tau tubulin kinase 1"/>
    <property type="match status" value="1"/>
</dbReference>
<feature type="compositionally biased region" description="Polar residues" evidence="14">
    <location>
        <begin position="1148"/>
        <end position="1166"/>
    </location>
</feature>
<protein>
    <recommendedName>
        <fullName evidence="2">non-specific serine/threonine protein kinase</fullName>
        <ecNumber evidence="2">2.7.11.1</ecNumber>
    </recommendedName>
</protein>
<dbReference type="EMBL" id="JAWDJR010000017">
    <property type="protein sequence ID" value="KAK9959736.1"/>
    <property type="molecule type" value="Genomic_DNA"/>
</dbReference>
<feature type="compositionally biased region" description="Basic and acidic residues" evidence="14">
    <location>
        <begin position="450"/>
        <end position="470"/>
    </location>
</feature>
<dbReference type="InterPro" id="IPR017441">
    <property type="entry name" value="Protein_kinase_ATP_BS"/>
</dbReference>
<evidence type="ECO:0000256" key="12">
    <source>
        <dbReference type="ARBA" id="ARBA00061588"/>
    </source>
</evidence>
<comment type="catalytic activity">
    <reaction evidence="10">
        <text>L-threonyl-[protein] + ATP = O-phospho-L-threonyl-[protein] + ADP + H(+)</text>
        <dbReference type="Rhea" id="RHEA:46608"/>
        <dbReference type="Rhea" id="RHEA-COMP:11060"/>
        <dbReference type="Rhea" id="RHEA-COMP:11605"/>
        <dbReference type="ChEBI" id="CHEBI:15378"/>
        <dbReference type="ChEBI" id="CHEBI:30013"/>
        <dbReference type="ChEBI" id="CHEBI:30616"/>
        <dbReference type="ChEBI" id="CHEBI:61977"/>
        <dbReference type="ChEBI" id="CHEBI:456216"/>
        <dbReference type="EC" id="2.7.11.1"/>
    </reaction>
</comment>
<feature type="domain" description="Protein kinase" evidence="15">
    <location>
        <begin position="34"/>
        <end position="297"/>
    </location>
</feature>
<evidence type="ECO:0000256" key="4">
    <source>
        <dbReference type="ARBA" id="ARBA00022527"/>
    </source>
</evidence>
<dbReference type="AlphaFoldDB" id="A0AAW1ZEF8"/>
<feature type="compositionally biased region" description="Polar residues" evidence="14">
    <location>
        <begin position="1010"/>
        <end position="1023"/>
    </location>
</feature>
<dbReference type="PROSITE" id="PS00107">
    <property type="entry name" value="PROTEIN_KINASE_ATP"/>
    <property type="match status" value="1"/>
</dbReference>
<comment type="similarity">
    <text evidence="12">Belongs to the protein kinase superfamily. CK1 Ser/Thr protein kinase family.</text>
</comment>
<evidence type="ECO:0000256" key="10">
    <source>
        <dbReference type="ARBA" id="ARBA00047899"/>
    </source>
</evidence>
<evidence type="ECO:0000259" key="15">
    <source>
        <dbReference type="PROSITE" id="PS50011"/>
    </source>
</evidence>
<keyword evidence="8" id="KW-0418">Kinase</keyword>
<comment type="caution">
    <text evidence="16">The sequence shown here is derived from an EMBL/GenBank/DDBJ whole genome shotgun (WGS) entry which is preliminary data.</text>
</comment>
<keyword evidence="17" id="KW-1185">Reference proteome</keyword>
<feature type="region of interest" description="Disordered" evidence="14">
    <location>
        <begin position="1098"/>
        <end position="1223"/>
    </location>
</feature>
<organism evidence="16 17">
    <name type="scientific">Culter alburnus</name>
    <name type="common">Topmouth culter</name>
    <dbReference type="NCBI Taxonomy" id="194366"/>
    <lineage>
        <taxon>Eukaryota</taxon>
        <taxon>Metazoa</taxon>
        <taxon>Chordata</taxon>
        <taxon>Craniata</taxon>
        <taxon>Vertebrata</taxon>
        <taxon>Euteleostomi</taxon>
        <taxon>Actinopterygii</taxon>
        <taxon>Neopterygii</taxon>
        <taxon>Teleostei</taxon>
        <taxon>Ostariophysi</taxon>
        <taxon>Cypriniformes</taxon>
        <taxon>Xenocyprididae</taxon>
        <taxon>Xenocypridinae</taxon>
        <taxon>Culter</taxon>
    </lineage>
</organism>
<dbReference type="GO" id="GO:0005737">
    <property type="term" value="C:cytoplasm"/>
    <property type="evidence" value="ECO:0007669"/>
    <property type="project" value="UniProtKB-SubCell"/>
</dbReference>
<keyword evidence="9 13" id="KW-0067">ATP-binding</keyword>
<feature type="compositionally biased region" description="Basic and acidic residues" evidence="14">
    <location>
        <begin position="304"/>
        <end position="314"/>
    </location>
</feature>
<comment type="subcellular location">
    <subcellularLocation>
        <location evidence="1">Cytoplasm</location>
    </subcellularLocation>
</comment>
<evidence type="ECO:0000256" key="7">
    <source>
        <dbReference type="ARBA" id="ARBA00022741"/>
    </source>
</evidence>
<dbReference type="Gene3D" id="1.10.510.10">
    <property type="entry name" value="Transferase(Phosphotransferase) domain 1"/>
    <property type="match status" value="1"/>
</dbReference>
<evidence type="ECO:0000256" key="3">
    <source>
        <dbReference type="ARBA" id="ARBA00022490"/>
    </source>
</evidence>
<evidence type="ECO:0000256" key="1">
    <source>
        <dbReference type="ARBA" id="ARBA00004496"/>
    </source>
</evidence>
<feature type="compositionally biased region" description="Low complexity" evidence="14">
    <location>
        <begin position="682"/>
        <end position="694"/>
    </location>
</feature>
<evidence type="ECO:0000256" key="9">
    <source>
        <dbReference type="ARBA" id="ARBA00022840"/>
    </source>
</evidence>
<evidence type="ECO:0000256" key="2">
    <source>
        <dbReference type="ARBA" id="ARBA00012513"/>
    </source>
</evidence>
<feature type="region of interest" description="Disordered" evidence="14">
    <location>
        <begin position="814"/>
        <end position="1072"/>
    </location>
</feature>
<dbReference type="PROSITE" id="PS50011">
    <property type="entry name" value="PROTEIN_KINASE_DOM"/>
    <property type="match status" value="1"/>
</dbReference>
<dbReference type="EC" id="2.7.11.1" evidence="2"/>
<evidence type="ECO:0000256" key="6">
    <source>
        <dbReference type="ARBA" id="ARBA00022679"/>
    </source>
</evidence>
<accession>A0AAW1ZEF8</accession>
<dbReference type="InterPro" id="IPR011009">
    <property type="entry name" value="Kinase-like_dom_sf"/>
</dbReference>
<dbReference type="SUPFAM" id="SSF56112">
    <property type="entry name" value="Protein kinase-like (PK-like)"/>
    <property type="match status" value="1"/>
</dbReference>
<dbReference type="Proteomes" id="UP001479290">
    <property type="component" value="Unassembled WGS sequence"/>
</dbReference>
<dbReference type="InterPro" id="IPR000719">
    <property type="entry name" value="Prot_kinase_dom"/>
</dbReference>
<feature type="region of interest" description="Disordered" evidence="14">
    <location>
        <begin position="408"/>
        <end position="484"/>
    </location>
</feature>
<feature type="compositionally biased region" description="Basic and acidic residues" evidence="14">
    <location>
        <begin position="1026"/>
        <end position="1045"/>
    </location>
</feature>
<feature type="region of interest" description="Disordered" evidence="14">
    <location>
        <begin position="543"/>
        <end position="586"/>
    </location>
</feature>
<feature type="compositionally biased region" description="Polar residues" evidence="14">
    <location>
        <begin position="1056"/>
        <end position="1072"/>
    </location>
</feature>
<evidence type="ECO:0000256" key="14">
    <source>
        <dbReference type="SAM" id="MobiDB-lite"/>
    </source>
</evidence>
<dbReference type="GO" id="GO:0005524">
    <property type="term" value="F:ATP binding"/>
    <property type="evidence" value="ECO:0007669"/>
    <property type="project" value="UniProtKB-UniRule"/>
</dbReference>
<feature type="compositionally biased region" description="Polar residues" evidence="14">
    <location>
        <begin position="315"/>
        <end position="334"/>
    </location>
</feature>
<feature type="compositionally biased region" description="Low complexity" evidence="14">
    <location>
        <begin position="1186"/>
        <end position="1195"/>
    </location>
</feature>
<keyword evidence="7 13" id="KW-0547">Nucleotide-binding</keyword>
<feature type="compositionally biased region" description="Basic and acidic residues" evidence="14">
    <location>
        <begin position="704"/>
        <end position="713"/>
    </location>
</feature>
<feature type="region of interest" description="Disordered" evidence="14">
    <location>
        <begin position="304"/>
        <end position="334"/>
    </location>
</feature>